<sequence>MPLEGHSDVQQRADSPILSKQVVQQMRYKASLTKNPLLSGCFENSICQRGVMSLSKPTGNKVDYSSYFDHLGTSWYRVHGLTREENKRACFVFINYSICACDMCSINVKVLF</sequence>
<protein>
    <submittedName>
        <fullName evidence="1">Uncharacterized protein</fullName>
    </submittedName>
</protein>
<comment type="caution">
    <text evidence="1">The sequence shown here is derived from an EMBL/GenBank/DDBJ whole genome shotgun (WGS) entry which is preliminary data.</text>
</comment>
<keyword evidence="2" id="KW-1185">Reference proteome</keyword>
<dbReference type="Proteomes" id="UP001434883">
    <property type="component" value="Unassembled WGS sequence"/>
</dbReference>
<organism evidence="1 2">
    <name type="scientific">Xenoophorus captivus</name>
    <dbReference type="NCBI Taxonomy" id="1517983"/>
    <lineage>
        <taxon>Eukaryota</taxon>
        <taxon>Metazoa</taxon>
        <taxon>Chordata</taxon>
        <taxon>Craniata</taxon>
        <taxon>Vertebrata</taxon>
        <taxon>Euteleostomi</taxon>
        <taxon>Actinopterygii</taxon>
        <taxon>Neopterygii</taxon>
        <taxon>Teleostei</taxon>
        <taxon>Neoteleostei</taxon>
        <taxon>Acanthomorphata</taxon>
        <taxon>Ovalentaria</taxon>
        <taxon>Atherinomorphae</taxon>
        <taxon>Cyprinodontiformes</taxon>
        <taxon>Goodeidae</taxon>
        <taxon>Xenoophorus</taxon>
    </lineage>
</organism>
<dbReference type="EMBL" id="JAHRIN010056844">
    <property type="protein sequence ID" value="MEQ2211087.1"/>
    <property type="molecule type" value="Genomic_DNA"/>
</dbReference>
<gene>
    <name evidence="1" type="ORF">XENOCAPTIV_026125</name>
</gene>
<evidence type="ECO:0000313" key="1">
    <source>
        <dbReference type="EMBL" id="MEQ2211087.1"/>
    </source>
</evidence>
<accession>A0ABV0RUR4</accession>
<evidence type="ECO:0000313" key="2">
    <source>
        <dbReference type="Proteomes" id="UP001434883"/>
    </source>
</evidence>
<proteinExistence type="predicted"/>
<name>A0ABV0RUR4_9TELE</name>
<reference evidence="1 2" key="1">
    <citation type="submission" date="2021-06" db="EMBL/GenBank/DDBJ databases">
        <authorList>
            <person name="Palmer J.M."/>
        </authorList>
    </citation>
    <scope>NUCLEOTIDE SEQUENCE [LARGE SCALE GENOMIC DNA]</scope>
    <source>
        <strain evidence="1 2">XC_2019</strain>
        <tissue evidence="1">Muscle</tissue>
    </source>
</reference>